<evidence type="ECO:0000313" key="3">
    <source>
        <dbReference type="Proteomes" id="UP001141961"/>
    </source>
</evidence>
<evidence type="ECO:0000313" key="2">
    <source>
        <dbReference type="EMBL" id="MDB6246948.1"/>
    </source>
</evidence>
<dbReference type="EMBL" id="JAOTHD010000017">
    <property type="protein sequence ID" value="MDB6246948.1"/>
    <property type="molecule type" value="Genomic_DNA"/>
</dbReference>
<reference evidence="2" key="1">
    <citation type="journal article" date="2022" name="Microorganisms">
        <title>Antibiotic Susceptibility, Resistance Gene Determinants and Corresponding Genomic Regions in Lactobacillus amylovorus Isolates Derived from Wild Boars and Domestic Pigs.</title>
        <authorList>
            <person name="Moravkova M."/>
            <person name="Kostovova I."/>
            <person name="Kavanova K."/>
            <person name="Pechar R."/>
            <person name="Stanek S."/>
            <person name="Brychta A."/>
            <person name="Zeman M."/>
            <person name="Kubasova T."/>
        </authorList>
    </citation>
    <scope>NUCLEOTIDE SEQUENCE</scope>
    <source>
        <strain evidence="2">M597B</strain>
    </source>
</reference>
<comment type="caution">
    <text evidence="2">The sequence shown here is derived from an EMBL/GenBank/DDBJ whole genome shotgun (WGS) entry which is preliminary data.</text>
</comment>
<reference evidence="2" key="2">
    <citation type="submission" date="2022-10" db="EMBL/GenBank/DDBJ databases">
        <authorList>
            <person name="Kostovova I."/>
            <person name="Moravkova M."/>
            <person name="Pechar R."/>
        </authorList>
    </citation>
    <scope>NUCLEOTIDE SEQUENCE</scope>
    <source>
        <strain evidence="2">M597B</strain>
    </source>
</reference>
<sequence length="212" mass="23929">MKIFNKKNLLLSSAVVAGMLFTVGTKAVQADTTDNAQQATTNTLNVNTATTSIPDKSLIMPVASRDNQTLRQVAEANNTSLSVLEKLNDNIDPDKTIANGTWLYLPQNEDLSLLFTALYTAHSGISSAQYQKYYGRLSASERSAKLWIARRESGYNYHARNGRYYGRFQLDVSYLHGDYSVANQERTADRYVKGRYGSWTAAKRFWMAHNWY</sequence>
<evidence type="ECO:0000256" key="1">
    <source>
        <dbReference type="SAM" id="SignalP"/>
    </source>
</evidence>
<organism evidence="2 3">
    <name type="scientific">Lactobacillus amylovorus</name>
    <dbReference type="NCBI Taxonomy" id="1604"/>
    <lineage>
        <taxon>Bacteria</taxon>
        <taxon>Bacillati</taxon>
        <taxon>Bacillota</taxon>
        <taxon>Bacilli</taxon>
        <taxon>Lactobacillales</taxon>
        <taxon>Lactobacillaceae</taxon>
        <taxon>Lactobacillus</taxon>
    </lineage>
</organism>
<feature type="signal peptide" evidence="1">
    <location>
        <begin position="1"/>
        <end position="27"/>
    </location>
</feature>
<keyword evidence="1" id="KW-0732">Signal</keyword>
<dbReference type="RefSeq" id="WP_260212335.1">
    <property type="nucleotide sequence ID" value="NZ_JAOTHC010000017.1"/>
</dbReference>
<feature type="chain" id="PRO_5044003478" evidence="1">
    <location>
        <begin position="28"/>
        <end position="212"/>
    </location>
</feature>
<accession>A0AAW6BAH7</accession>
<protein>
    <submittedName>
        <fullName evidence="2">Aggregation promoting protein</fullName>
    </submittedName>
</protein>
<dbReference type="AlphaFoldDB" id="A0AAW6BAH7"/>
<gene>
    <name evidence="2" type="ORF">ODV14_06375</name>
</gene>
<dbReference type="Proteomes" id="UP001141961">
    <property type="component" value="Unassembled WGS sequence"/>
</dbReference>
<proteinExistence type="predicted"/>
<name>A0AAW6BAH7_LACAM</name>